<dbReference type="GO" id="GO:0008080">
    <property type="term" value="F:N-acetyltransferase activity"/>
    <property type="evidence" value="ECO:0007669"/>
    <property type="project" value="InterPro"/>
</dbReference>
<feature type="domain" description="N-acetyltransferase" evidence="2">
    <location>
        <begin position="11"/>
        <end position="158"/>
    </location>
</feature>
<dbReference type="AlphaFoldDB" id="A0A839GFK0"/>
<evidence type="ECO:0000256" key="1">
    <source>
        <dbReference type="ARBA" id="ARBA00022679"/>
    </source>
</evidence>
<evidence type="ECO:0000313" key="3">
    <source>
        <dbReference type="EMBL" id="MBA9075449.1"/>
    </source>
</evidence>
<dbReference type="Gene3D" id="3.40.630.30">
    <property type="match status" value="1"/>
</dbReference>
<sequence length="158" mass="17798">MLPPTSSQVEVHVKQVLPTHENVVALIEKLNQYQIALYGRQMCTLEPPEILEKNHAFMVGAFVNETLAGIGAVKLLDGYAEVKRMYVEENYRGLSIAGKILQALEAYAKQQHVKKICLETGNQHFSALKLYKKSGYQEVEIFGDYKPNQISIFLGKTL</sequence>
<keyword evidence="1 3" id="KW-0808">Transferase</keyword>
<dbReference type="RefSeq" id="WP_182511198.1">
    <property type="nucleotide sequence ID" value="NZ_JACJIQ010000001.1"/>
</dbReference>
<keyword evidence="4" id="KW-1185">Reference proteome</keyword>
<dbReference type="PROSITE" id="PS51186">
    <property type="entry name" value="GNAT"/>
    <property type="match status" value="1"/>
</dbReference>
<dbReference type="InterPro" id="IPR016181">
    <property type="entry name" value="Acyl_CoA_acyltransferase"/>
</dbReference>
<dbReference type="InterPro" id="IPR000182">
    <property type="entry name" value="GNAT_dom"/>
</dbReference>
<dbReference type="Proteomes" id="UP000563094">
    <property type="component" value="Unassembled WGS sequence"/>
</dbReference>
<dbReference type="EMBL" id="JACJIQ010000001">
    <property type="protein sequence ID" value="MBA9075449.1"/>
    <property type="molecule type" value="Genomic_DNA"/>
</dbReference>
<dbReference type="EC" id="2.3.1.-" evidence="3"/>
<protein>
    <submittedName>
        <fullName evidence="3">Putative acetyltransferase</fullName>
        <ecNumber evidence="3">2.3.1.-</ecNumber>
    </submittedName>
</protein>
<proteinExistence type="predicted"/>
<dbReference type="PANTHER" id="PTHR13947">
    <property type="entry name" value="GNAT FAMILY N-ACETYLTRANSFERASE"/>
    <property type="match status" value="1"/>
</dbReference>
<dbReference type="Pfam" id="PF00583">
    <property type="entry name" value="Acetyltransf_1"/>
    <property type="match status" value="1"/>
</dbReference>
<comment type="caution">
    <text evidence="3">The sequence shown here is derived from an EMBL/GenBank/DDBJ whole genome shotgun (WGS) entry which is preliminary data.</text>
</comment>
<dbReference type="CDD" id="cd04301">
    <property type="entry name" value="NAT_SF"/>
    <property type="match status" value="1"/>
</dbReference>
<accession>A0A839GFK0</accession>
<gene>
    <name evidence="3" type="ORF">FHS90_000146</name>
</gene>
<evidence type="ECO:0000313" key="4">
    <source>
        <dbReference type="Proteomes" id="UP000563094"/>
    </source>
</evidence>
<dbReference type="SUPFAM" id="SSF55729">
    <property type="entry name" value="Acyl-CoA N-acyltransferases (Nat)"/>
    <property type="match status" value="1"/>
</dbReference>
<organism evidence="3 4">
    <name type="scientific">Rufibacter quisquiliarum</name>
    <dbReference type="NCBI Taxonomy" id="1549639"/>
    <lineage>
        <taxon>Bacteria</taxon>
        <taxon>Pseudomonadati</taxon>
        <taxon>Bacteroidota</taxon>
        <taxon>Cytophagia</taxon>
        <taxon>Cytophagales</taxon>
        <taxon>Hymenobacteraceae</taxon>
        <taxon>Rufibacter</taxon>
    </lineage>
</organism>
<reference evidence="3 4" key="1">
    <citation type="submission" date="2020-08" db="EMBL/GenBank/DDBJ databases">
        <title>Genomic Encyclopedia of Type Strains, Phase IV (KMG-IV): sequencing the most valuable type-strain genomes for metagenomic binning, comparative biology and taxonomic classification.</title>
        <authorList>
            <person name="Goeker M."/>
        </authorList>
    </citation>
    <scope>NUCLEOTIDE SEQUENCE [LARGE SCALE GENOMIC DNA]</scope>
    <source>
        <strain evidence="3 4">DSM 29854</strain>
    </source>
</reference>
<name>A0A839GFK0_9BACT</name>
<evidence type="ECO:0000259" key="2">
    <source>
        <dbReference type="PROSITE" id="PS51186"/>
    </source>
</evidence>
<dbReference type="PANTHER" id="PTHR13947:SF37">
    <property type="entry name" value="LD18367P"/>
    <property type="match status" value="1"/>
</dbReference>
<keyword evidence="3" id="KW-0012">Acyltransferase</keyword>
<dbReference type="InterPro" id="IPR050769">
    <property type="entry name" value="NAT_camello-type"/>
</dbReference>